<evidence type="ECO:0000259" key="6">
    <source>
        <dbReference type="PROSITE" id="PS50043"/>
    </source>
</evidence>
<dbReference type="PRINTS" id="PR00038">
    <property type="entry name" value="HTHLUXR"/>
</dbReference>
<dbReference type="InterPro" id="IPR000792">
    <property type="entry name" value="Tscrpt_reg_LuxR_C"/>
</dbReference>
<keyword evidence="2" id="KW-0805">Transcription regulation</keyword>
<sequence length="217" mass="23585">MIRVLIADDHAILRDGLKLILSECADMVVAGEAEDGDAVLAMIRDRDWDVLVLDMAMPGKSGIELLKRVKSERPRMPVLVLSMQDDSQYAVRSLKAGASGYVCKAGASAELVKAIRKVAAGGMFISPSIAENLAFGLSTNVEAPRHSLLTAREYEVFMLIASGHGTTAIANRLHLSVKTISTHKARIMEKMEFASTADLIKYALKHGLLENEDVVHK</sequence>
<proteinExistence type="predicted"/>
<dbReference type="CDD" id="cd17535">
    <property type="entry name" value="REC_NarL-like"/>
    <property type="match status" value="1"/>
</dbReference>
<dbReference type="SMART" id="SM00448">
    <property type="entry name" value="REC"/>
    <property type="match status" value="1"/>
</dbReference>
<dbReference type="GO" id="GO:0000160">
    <property type="term" value="P:phosphorelay signal transduction system"/>
    <property type="evidence" value="ECO:0007669"/>
    <property type="project" value="InterPro"/>
</dbReference>
<dbReference type="SUPFAM" id="SSF52172">
    <property type="entry name" value="CheY-like"/>
    <property type="match status" value="1"/>
</dbReference>
<feature type="domain" description="HTH luxR-type" evidence="6">
    <location>
        <begin position="142"/>
        <end position="207"/>
    </location>
</feature>
<gene>
    <name evidence="8" type="ORF">GJ700_01460</name>
</gene>
<feature type="modified residue" description="4-aspartylphosphate" evidence="5">
    <location>
        <position position="54"/>
    </location>
</feature>
<dbReference type="SUPFAM" id="SSF46894">
    <property type="entry name" value="C-terminal effector domain of the bipartite response regulators"/>
    <property type="match status" value="1"/>
</dbReference>
<dbReference type="Proteomes" id="UP000446768">
    <property type="component" value="Unassembled WGS sequence"/>
</dbReference>
<dbReference type="RefSeq" id="WP_154370868.1">
    <property type="nucleotide sequence ID" value="NZ_WKJJ01000001.1"/>
</dbReference>
<comment type="caution">
    <text evidence="8">The sequence shown here is derived from an EMBL/GenBank/DDBJ whole genome shotgun (WGS) entry which is preliminary data.</text>
</comment>
<dbReference type="PROSITE" id="PS50043">
    <property type="entry name" value="HTH_LUXR_2"/>
    <property type="match status" value="1"/>
</dbReference>
<name>A0A7X2IJ22_9BURK</name>
<dbReference type="Gene3D" id="3.40.50.2300">
    <property type="match status" value="1"/>
</dbReference>
<dbReference type="InterPro" id="IPR011006">
    <property type="entry name" value="CheY-like_superfamily"/>
</dbReference>
<evidence type="ECO:0000256" key="1">
    <source>
        <dbReference type="ARBA" id="ARBA00022553"/>
    </source>
</evidence>
<dbReference type="PANTHER" id="PTHR43214">
    <property type="entry name" value="TWO-COMPONENT RESPONSE REGULATOR"/>
    <property type="match status" value="1"/>
</dbReference>
<dbReference type="CDD" id="cd06170">
    <property type="entry name" value="LuxR_C_like"/>
    <property type="match status" value="1"/>
</dbReference>
<dbReference type="InterPro" id="IPR058245">
    <property type="entry name" value="NreC/VraR/RcsB-like_REC"/>
</dbReference>
<feature type="domain" description="Response regulatory" evidence="7">
    <location>
        <begin position="3"/>
        <end position="119"/>
    </location>
</feature>
<dbReference type="AlphaFoldDB" id="A0A7X2IJ22"/>
<dbReference type="GO" id="GO:0006355">
    <property type="term" value="P:regulation of DNA-templated transcription"/>
    <property type="evidence" value="ECO:0007669"/>
    <property type="project" value="InterPro"/>
</dbReference>
<protein>
    <submittedName>
        <fullName evidence="8">Response regulator</fullName>
    </submittedName>
</protein>
<evidence type="ECO:0000313" key="8">
    <source>
        <dbReference type="EMBL" id="MRV70388.1"/>
    </source>
</evidence>
<dbReference type="Pfam" id="PF00196">
    <property type="entry name" value="GerE"/>
    <property type="match status" value="1"/>
</dbReference>
<evidence type="ECO:0000256" key="3">
    <source>
        <dbReference type="ARBA" id="ARBA00023125"/>
    </source>
</evidence>
<accession>A0A7X2IJ22</accession>
<dbReference type="InterPro" id="IPR039420">
    <property type="entry name" value="WalR-like"/>
</dbReference>
<keyword evidence="3" id="KW-0238">DNA-binding</keyword>
<dbReference type="EMBL" id="WKJJ01000001">
    <property type="protein sequence ID" value="MRV70388.1"/>
    <property type="molecule type" value="Genomic_DNA"/>
</dbReference>
<organism evidence="8 9">
    <name type="scientific">Pseudoduganella rivuli</name>
    <dbReference type="NCBI Taxonomy" id="2666085"/>
    <lineage>
        <taxon>Bacteria</taxon>
        <taxon>Pseudomonadati</taxon>
        <taxon>Pseudomonadota</taxon>
        <taxon>Betaproteobacteria</taxon>
        <taxon>Burkholderiales</taxon>
        <taxon>Oxalobacteraceae</taxon>
        <taxon>Telluria group</taxon>
        <taxon>Pseudoduganella</taxon>
    </lineage>
</organism>
<dbReference type="InterPro" id="IPR001789">
    <property type="entry name" value="Sig_transdc_resp-reg_receiver"/>
</dbReference>
<dbReference type="SMART" id="SM00421">
    <property type="entry name" value="HTH_LUXR"/>
    <property type="match status" value="1"/>
</dbReference>
<evidence type="ECO:0000256" key="4">
    <source>
        <dbReference type="ARBA" id="ARBA00023163"/>
    </source>
</evidence>
<evidence type="ECO:0000313" key="9">
    <source>
        <dbReference type="Proteomes" id="UP000446768"/>
    </source>
</evidence>
<keyword evidence="4" id="KW-0804">Transcription</keyword>
<dbReference type="PROSITE" id="PS50110">
    <property type="entry name" value="RESPONSE_REGULATORY"/>
    <property type="match status" value="1"/>
</dbReference>
<keyword evidence="1 5" id="KW-0597">Phosphoprotein</keyword>
<dbReference type="Pfam" id="PF00072">
    <property type="entry name" value="Response_reg"/>
    <property type="match status" value="1"/>
</dbReference>
<evidence type="ECO:0000256" key="2">
    <source>
        <dbReference type="ARBA" id="ARBA00023015"/>
    </source>
</evidence>
<dbReference type="InterPro" id="IPR016032">
    <property type="entry name" value="Sig_transdc_resp-reg_C-effctor"/>
</dbReference>
<dbReference type="GO" id="GO:0003677">
    <property type="term" value="F:DNA binding"/>
    <property type="evidence" value="ECO:0007669"/>
    <property type="project" value="UniProtKB-KW"/>
</dbReference>
<reference evidence="8 9" key="1">
    <citation type="submission" date="2019-11" db="EMBL/GenBank/DDBJ databases">
        <title>Novel species isolated from a subtropical stream in China.</title>
        <authorList>
            <person name="Lu H."/>
        </authorList>
    </citation>
    <scope>NUCLEOTIDE SEQUENCE [LARGE SCALE GENOMIC DNA]</scope>
    <source>
        <strain evidence="8 9">FT92W</strain>
    </source>
</reference>
<evidence type="ECO:0000256" key="5">
    <source>
        <dbReference type="PROSITE-ProRule" id="PRU00169"/>
    </source>
</evidence>
<evidence type="ECO:0000259" key="7">
    <source>
        <dbReference type="PROSITE" id="PS50110"/>
    </source>
</evidence>
<dbReference type="PROSITE" id="PS00622">
    <property type="entry name" value="HTH_LUXR_1"/>
    <property type="match status" value="1"/>
</dbReference>
<dbReference type="PANTHER" id="PTHR43214:SF41">
    <property type="entry name" value="NITRATE_NITRITE RESPONSE REGULATOR PROTEIN NARP"/>
    <property type="match status" value="1"/>
</dbReference>
<keyword evidence="9" id="KW-1185">Reference proteome</keyword>